<dbReference type="EMBL" id="CAVLEF010000280">
    <property type="protein sequence ID" value="CAK1555777.1"/>
    <property type="molecule type" value="Genomic_DNA"/>
</dbReference>
<feature type="region of interest" description="Disordered" evidence="1">
    <location>
        <begin position="1"/>
        <end position="26"/>
    </location>
</feature>
<feature type="compositionally biased region" description="Polar residues" evidence="1">
    <location>
        <begin position="458"/>
        <end position="468"/>
    </location>
</feature>
<dbReference type="InterPro" id="IPR035899">
    <property type="entry name" value="DBL_dom_sf"/>
</dbReference>
<evidence type="ECO:0000313" key="3">
    <source>
        <dbReference type="Proteomes" id="UP001497472"/>
    </source>
</evidence>
<dbReference type="SUPFAM" id="SSF48065">
    <property type="entry name" value="DBL homology domain (DH-domain)"/>
    <property type="match status" value="1"/>
</dbReference>
<reference evidence="2 3" key="1">
    <citation type="submission" date="2023-11" db="EMBL/GenBank/DDBJ databases">
        <authorList>
            <person name="Okamura Y."/>
        </authorList>
    </citation>
    <scope>NUCLEOTIDE SEQUENCE [LARGE SCALE GENOMIC DNA]</scope>
</reference>
<protein>
    <submittedName>
        <fullName evidence="2">Uncharacterized protein</fullName>
    </submittedName>
</protein>
<feature type="compositionally biased region" description="Basic and acidic residues" evidence="1">
    <location>
        <begin position="470"/>
        <end position="479"/>
    </location>
</feature>
<feature type="region of interest" description="Disordered" evidence="1">
    <location>
        <begin position="298"/>
        <end position="320"/>
    </location>
</feature>
<comment type="caution">
    <text evidence="2">The sequence shown here is derived from an EMBL/GenBank/DDBJ whole genome shotgun (WGS) entry which is preliminary data.</text>
</comment>
<name>A0AAV1K5R7_9NEOP</name>
<dbReference type="Proteomes" id="UP001497472">
    <property type="component" value="Unassembled WGS sequence"/>
</dbReference>
<evidence type="ECO:0000313" key="2">
    <source>
        <dbReference type="EMBL" id="CAK1555777.1"/>
    </source>
</evidence>
<evidence type="ECO:0000256" key="1">
    <source>
        <dbReference type="SAM" id="MobiDB-lite"/>
    </source>
</evidence>
<feature type="compositionally biased region" description="Low complexity" evidence="1">
    <location>
        <begin position="480"/>
        <end position="495"/>
    </location>
</feature>
<proteinExistence type="predicted"/>
<accession>A0AAV1K5R7</accession>
<dbReference type="AlphaFoldDB" id="A0AAV1K5R7"/>
<gene>
    <name evidence="2" type="ORF">LNINA_LOCUS14565</name>
</gene>
<organism evidence="2 3">
    <name type="scientific">Leptosia nina</name>
    <dbReference type="NCBI Taxonomy" id="320188"/>
    <lineage>
        <taxon>Eukaryota</taxon>
        <taxon>Metazoa</taxon>
        <taxon>Ecdysozoa</taxon>
        <taxon>Arthropoda</taxon>
        <taxon>Hexapoda</taxon>
        <taxon>Insecta</taxon>
        <taxon>Pterygota</taxon>
        <taxon>Neoptera</taxon>
        <taxon>Endopterygota</taxon>
        <taxon>Lepidoptera</taxon>
        <taxon>Glossata</taxon>
        <taxon>Ditrysia</taxon>
        <taxon>Papilionoidea</taxon>
        <taxon>Pieridae</taxon>
        <taxon>Pierinae</taxon>
        <taxon>Leptosia</taxon>
    </lineage>
</organism>
<feature type="region of interest" description="Disordered" evidence="1">
    <location>
        <begin position="458"/>
        <end position="498"/>
    </location>
</feature>
<keyword evidence="3" id="KW-1185">Reference proteome</keyword>
<sequence length="671" mass="73812">MAGSEEAPAAEVRKRGISGSMSLRTKKLGRRLSRSMSIVALKLPEKAQSITRTSTKLMRSGSRDKKNRSFELSVILPDKTQRQVTVWGSSTVAEVIHDPLQEAGLAISGFPTGPLSPPLSLPIAGPLPPPEEAVPPPTALLFLGGCKAPVEPRASTVYLEGEVLVIECEPPAWDGKDLEVFLAWEKTYASILFSAVELYGKPLLRAAAITKEEYHLLFYYLESISEASEALTQRMRKYIDSGLLNTQKDDDDNDELASLNSQINCNSVTENETKSLLTELIQEGILSQHDVDSASEMTTSTYSEQATVGKKVDDDNRSSSSSIAVPLRRVIVDIPVDKSESVVDGSAVEHTDDIAPIKTGGQCCADHRISADITDNVWSNVRWDFLNPADFGYDQVPSVKRSRSDSALTPLVTRRNEEIYETLRDDEGDSCGSMTPYESIEDLYDCIKNAAYNSVIADSSPSTESQSEPHYPDFDEKSSTTRQSSASSEKSGTSSAFPFSKCGSTDSTGAYTSCESTSGISTFAMKSIPELIKCRELPLPPTEVEMNESAILLKQLFMGELMDAYGEYLSAYPYARALLRRKLRRDEHFTALADIRRGAAKYTIADYLELPVSELALYETAINRRALLFLNYCTERIHLAFVLESSASIKLIQRGIENNTVSIGGILVWWI</sequence>